<name>A0A1T4UYJ3_9GAMM</name>
<sequence length="217" mass="22918">MLNNKIDQMIAALNNVMGVINGKLRLKADKTEIYSRSYLDDPLSTLGANTATANKLKVARTITLGRDANGSVSFDGSGNVTLQVTIPALDDKADTIDTLTPTQIDARIKQLIGVAPEVLDTFEELAKALGNDPHFAATMTAELAKKANANQVYSITAADAQFLTKRGKAADTTLFGGNAPAHYATSGQISTLEQEIADGFTRLAASFNDAANKINGS</sequence>
<evidence type="ECO:0000313" key="2">
    <source>
        <dbReference type="Proteomes" id="UP000191116"/>
    </source>
</evidence>
<evidence type="ECO:0000313" key="1">
    <source>
        <dbReference type="EMBL" id="SKA57799.1"/>
    </source>
</evidence>
<proteinExistence type="predicted"/>
<dbReference type="Proteomes" id="UP000191116">
    <property type="component" value="Unassembled WGS sequence"/>
</dbReference>
<reference evidence="1 2" key="1">
    <citation type="submission" date="2017-02" db="EMBL/GenBank/DDBJ databases">
        <authorList>
            <person name="Peterson S.W."/>
        </authorList>
    </citation>
    <scope>NUCLEOTIDE SEQUENCE [LARGE SCALE GENOMIC DNA]</scope>
    <source>
        <strain evidence="1 2">CECT 9189</strain>
    </source>
</reference>
<dbReference type="AlphaFoldDB" id="A0A1T4UYJ3"/>
<dbReference type="EMBL" id="FUWP01000042">
    <property type="protein sequence ID" value="SKA57799.1"/>
    <property type="molecule type" value="Genomic_DNA"/>
</dbReference>
<organism evidence="1 2">
    <name type="scientific">Photobacterium toruni</name>
    <dbReference type="NCBI Taxonomy" id="1935446"/>
    <lineage>
        <taxon>Bacteria</taxon>
        <taxon>Pseudomonadati</taxon>
        <taxon>Pseudomonadota</taxon>
        <taxon>Gammaproteobacteria</taxon>
        <taxon>Vibrionales</taxon>
        <taxon>Vibrionaceae</taxon>
        <taxon>Photobacterium</taxon>
    </lineage>
</organism>
<dbReference type="RefSeq" id="WP_080176527.1">
    <property type="nucleotide sequence ID" value="NZ_AP024854.1"/>
</dbReference>
<accession>A0A1T4UYJ3</accession>
<dbReference type="OrthoDB" id="9810174at2"/>
<gene>
    <name evidence="1" type="ORF">CZ814_03900</name>
</gene>
<protein>
    <submittedName>
        <fullName evidence="1">Uncharacterized protein</fullName>
    </submittedName>
</protein>